<dbReference type="GO" id="GO:0003723">
    <property type="term" value="F:RNA binding"/>
    <property type="evidence" value="ECO:0007669"/>
    <property type="project" value="TreeGrafter"/>
</dbReference>
<name>A0A1D1W996_RAMVA</name>
<dbReference type="Gene3D" id="2.130.10.10">
    <property type="entry name" value="YVTN repeat-like/Quinoprotein amine dehydrogenase"/>
    <property type="match status" value="3"/>
</dbReference>
<gene>
    <name evidence="1" type="primary">RvY_19401-1</name>
    <name evidence="1" type="synonym">RvY_19401.1</name>
    <name evidence="1" type="ORF">RvY_19401</name>
</gene>
<dbReference type="SUPFAM" id="SSF50978">
    <property type="entry name" value="WD40 repeat-like"/>
    <property type="match status" value="2"/>
</dbReference>
<evidence type="ECO:0000313" key="1">
    <source>
        <dbReference type="EMBL" id="GAV09931.1"/>
    </source>
</evidence>
<dbReference type="InterPro" id="IPR015943">
    <property type="entry name" value="WD40/YVTN_repeat-like_dom_sf"/>
</dbReference>
<proteinExistence type="predicted"/>
<protein>
    <submittedName>
        <fullName evidence="1">Uncharacterized protein</fullName>
    </submittedName>
</protein>
<feature type="non-terminal residue" evidence="1">
    <location>
        <position position="643"/>
    </location>
</feature>
<dbReference type="EMBL" id="BDGG01000063">
    <property type="protein sequence ID" value="GAV09931.1"/>
    <property type="molecule type" value="Genomic_DNA"/>
</dbReference>
<dbReference type="SMART" id="SM00320">
    <property type="entry name" value="WD40"/>
    <property type="match status" value="4"/>
</dbReference>
<reference evidence="1 2" key="1">
    <citation type="journal article" date="2016" name="Nat. Commun.">
        <title>Extremotolerant tardigrade genome and improved radiotolerance of human cultured cells by tardigrade-unique protein.</title>
        <authorList>
            <person name="Hashimoto T."/>
            <person name="Horikawa D.D."/>
            <person name="Saito Y."/>
            <person name="Kuwahara H."/>
            <person name="Kozuka-Hata H."/>
            <person name="Shin-I T."/>
            <person name="Minakuchi Y."/>
            <person name="Ohishi K."/>
            <person name="Motoyama A."/>
            <person name="Aizu T."/>
            <person name="Enomoto A."/>
            <person name="Kondo K."/>
            <person name="Tanaka S."/>
            <person name="Hara Y."/>
            <person name="Koshikawa S."/>
            <person name="Sagara H."/>
            <person name="Miura T."/>
            <person name="Yokobori S."/>
            <person name="Miyagawa K."/>
            <person name="Suzuki Y."/>
            <person name="Kubo T."/>
            <person name="Oyama M."/>
            <person name="Kohara Y."/>
            <person name="Fujiyama A."/>
            <person name="Arakawa K."/>
            <person name="Katayama T."/>
            <person name="Toyoda A."/>
            <person name="Kunieda T."/>
        </authorList>
    </citation>
    <scope>NUCLEOTIDE SEQUENCE [LARGE SCALE GENOMIC DNA]</scope>
    <source>
        <strain evidence="1 2">YOKOZUNA-1</strain>
    </source>
</reference>
<dbReference type="Proteomes" id="UP000186922">
    <property type="component" value="Unassembled WGS sequence"/>
</dbReference>
<dbReference type="InterPro" id="IPR036322">
    <property type="entry name" value="WD40_repeat_dom_sf"/>
</dbReference>
<dbReference type="OrthoDB" id="8883818at2759"/>
<dbReference type="InterPro" id="IPR046351">
    <property type="entry name" value="UTP4"/>
</dbReference>
<keyword evidence="2" id="KW-1185">Reference proteome</keyword>
<dbReference type="GO" id="GO:0030686">
    <property type="term" value="C:90S preribosome"/>
    <property type="evidence" value="ECO:0007669"/>
    <property type="project" value="InterPro"/>
</dbReference>
<dbReference type="AlphaFoldDB" id="A0A1D1W996"/>
<sequence>MVVAEGETKKATRKLKVHEVRFFDPKPRAIQGLAYESKSYRLAVVKCTVDAQENIPAAYFVEIWNLRDFPCLEFKVTLAPEWRQSVEAICWRSSVLLFISGMHGQVLLVDVETSRLRGQAAAVSGPVWCLSLNPQKNRLAAGTEDGYISLFDVENEELVIYSGLLEPKGSRILSLSWHLTKPLLVSSGRGRVWLWDVDAMKLRTEMRPPKHGNIESSVSSVIFLRNGTVVSGDTTGATIFWDISHATPIASFKSRSGVLALAHSQSPDGISVFSAGIDSVISEMRLTNKQGSSSWVRSLPRYIHSHDVRALCRAGKFLVSGGQDSYLMFGNDVSIKQTIKIPPNTNSLTVAVARNLLHASTPFLLLQNSSKLEIWQLSSQQNSFSADNFRAVPFCQLLSLTFGKGNECITASAISPSGEWLVASSHRLTKAYRIVPSKAESLVKNAHDKVDIDLVPASKSTDIFALPVDSLTFSEEGRLVVADSSEVFHYEKVRLLSSNGRFVAIVTSKNKVEVFDLEKSSGDVVMAQDDDEESAQQRRTSYRTILPSQSTSIVTALALSTHKQADLLLAYADGTVVTFNLHTLSYQRIVMEGGSEEAVKEVVAFTNCSVHEDLAVLHNWKAGVLLVKEGKMWKVKKELNYDE</sequence>
<dbReference type="InterPro" id="IPR001680">
    <property type="entry name" value="WD40_rpt"/>
</dbReference>
<dbReference type="PANTHER" id="PTHR44163">
    <property type="entry name" value="U3 SMALL NUCLEOLAR RNA-ASSOCIATED PROTEIN 4 HOMOLOG"/>
    <property type="match status" value="1"/>
</dbReference>
<comment type="caution">
    <text evidence="1">The sequence shown here is derived from an EMBL/GenBank/DDBJ whole genome shotgun (WGS) entry which is preliminary data.</text>
</comment>
<organism evidence="1 2">
    <name type="scientific">Ramazzottius varieornatus</name>
    <name type="common">Water bear</name>
    <name type="synonym">Tardigrade</name>
    <dbReference type="NCBI Taxonomy" id="947166"/>
    <lineage>
        <taxon>Eukaryota</taxon>
        <taxon>Metazoa</taxon>
        <taxon>Ecdysozoa</taxon>
        <taxon>Tardigrada</taxon>
        <taxon>Eutardigrada</taxon>
        <taxon>Parachela</taxon>
        <taxon>Hypsibioidea</taxon>
        <taxon>Ramazzottiidae</taxon>
        <taxon>Ramazzottius</taxon>
    </lineage>
</organism>
<dbReference type="GO" id="GO:0032040">
    <property type="term" value="C:small-subunit processome"/>
    <property type="evidence" value="ECO:0007669"/>
    <property type="project" value="TreeGrafter"/>
</dbReference>
<dbReference type="Pfam" id="PF00400">
    <property type="entry name" value="WD40"/>
    <property type="match status" value="1"/>
</dbReference>
<dbReference type="GO" id="GO:0034455">
    <property type="term" value="C:t-UTP complex"/>
    <property type="evidence" value="ECO:0007669"/>
    <property type="project" value="TreeGrafter"/>
</dbReference>
<accession>A0A1D1W996</accession>
<dbReference type="GO" id="GO:0000462">
    <property type="term" value="P:maturation of SSU-rRNA from tricistronic rRNA transcript (SSU-rRNA, 5.8S rRNA, LSU-rRNA)"/>
    <property type="evidence" value="ECO:0007669"/>
    <property type="project" value="InterPro"/>
</dbReference>
<dbReference type="PANTHER" id="PTHR44163:SF1">
    <property type="entry name" value="U3 SMALL NUCLEOLAR RNA-ASSOCIATED PROTEIN 4 HOMOLOG"/>
    <property type="match status" value="1"/>
</dbReference>
<dbReference type="STRING" id="947166.A0A1D1W996"/>
<evidence type="ECO:0000313" key="2">
    <source>
        <dbReference type="Proteomes" id="UP000186922"/>
    </source>
</evidence>